<reference evidence="4" key="1">
    <citation type="submission" date="2005-09" db="EMBL/GenBank/DDBJ databases">
        <authorList>
            <person name="Mural R.J."/>
            <person name="Li P.W."/>
            <person name="Adams M.D."/>
            <person name="Amanatides P.G."/>
            <person name="Baden-Tillson H."/>
            <person name="Barnstead M."/>
            <person name="Chin S.H."/>
            <person name="Dew I."/>
            <person name="Evans C.A."/>
            <person name="Ferriera S."/>
            <person name="Flanigan M."/>
            <person name="Fosler C."/>
            <person name="Glodek A."/>
            <person name="Gu Z."/>
            <person name="Holt R.A."/>
            <person name="Jennings D."/>
            <person name="Kraft C.L."/>
            <person name="Lu F."/>
            <person name="Nguyen T."/>
            <person name="Nusskern D.R."/>
            <person name="Pfannkoch C.M."/>
            <person name="Sitter C."/>
            <person name="Sutton G.G."/>
            <person name="Venter J.C."/>
            <person name="Wang Z."/>
            <person name="Woodage T."/>
            <person name="Zheng X.H."/>
            <person name="Zhong F."/>
        </authorList>
    </citation>
    <scope>NUCLEOTIDE SEQUENCE [LARGE SCALE GENOMIC DNA]</scope>
    <source>
        <strain>BN</strain>
        <strain evidence="4">Sprague-Dawley</strain>
    </source>
</reference>
<comment type="similarity">
    <text evidence="1">Belongs to the Nudix hydrolase family.</text>
</comment>
<dbReference type="PANTHER" id="PTHR11839:SF1">
    <property type="entry name" value="ADP-SUGAR PYROPHOSPHATASE"/>
    <property type="match status" value="1"/>
</dbReference>
<gene>
    <name evidence="3 5" type="primary">Nudt5</name>
    <name evidence="3" type="ORF">rCG_55766</name>
</gene>
<evidence type="ECO:0000256" key="1">
    <source>
        <dbReference type="ARBA" id="ARBA00005582"/>
    </source>
</evidence>
<evidence type="ECO:0000313" key="3">
    <source>
        <dbReference type="EMBL" id="EDL78660.1"/>
    </source>
</evidence>
<organism evidence="3 4">
    <name type="scientific">Rattus norvegicus</name>
    <name type="common">Rat</name>
    <dbReference type="NCBI Taxonomy" id="10116"/>
    <lineage>
        <taxon>Eukaryota</taxon>
        <taxon>Metazoa</taxon>
        <taxon>Chordata</taxon>
        <taxon>Craniata</taxon>
        <taxon>Vertebrata</taxon>
        <taxon>Euteleostomi</taxon>
        <taxon>Mammalia</taxon>
        <taxon>Eutheria</taxon>
        <taxon>Euarchontoglires</taxon>
        <taxon>Glires</taxon>
        <taxon>Rodentia</taxon>
        <taxon>Myomorpha</taxon>
        <taxon>Muroidea</taxon>
        <taxon>Muridae</taxon>
        <taxon>Murinae</taxon>
        <taxon>Rattus</taxon>
    </lineage>
</organism>
<dbReference type="SUPFAM" id="SSF55811">
    <property type="entry name" value="Nudix"/>
    <property type="match status" value="1"/>
</dbReference>
<dbReference type="Proteomes" id="UP000234681">
    <property type="component" value="Chromosome 17"/>
</dbReference>
<evidence type="ECO:0000313" key="5">
    <source>
        <dbReference type="RGD" id="1359284"/>
    </source>
</evidence>
<dbReference type="Gene3D" id="3.90.79.10">
    <property type="entry name" value="Nucleoside Triphosphate Pyrophosphohydrolase"/>
    <property type="match status" value="1"/>
</dbReference>
<name>A6JLY3_RAT</name>
<dbReference type="EMBL" id="CH473990">
    <property type="protein sequence ID" value="EDL78660.1"/>
    <property type="molecule type" value="Genomic_DNA"/>
</dbReference>
<dbReference type="RGD" id="1359284">
    <property type="gene designation" value="Nudt5"/>
</dbReference>
<evidence type="ECO:0000256" key="2">
    <source>
        <dbReference type="ARBA" id="ARBA00022801"/>
    </source>
</evidence>
<protein>
    <submittedName>
        <fullName evidence="3">Nudix (Nucleoside diphosphate linked moiety X)-type motif 5, isoform CRA_b</fullName>
    </submittedName>
</protein>
<dbReference type="InterPro" id="IPR015797">
    <property type="entry name" value="NUDIX_hydrolase-like_dom_sf"/>
</dbReference>
<evidence type="ECO:0000313" key="4">
    <source>
        <dbReference type="Proteomes" id="UP000234681"/>
    </source>
</evidence>
<sequence length="123" mass="13774">METQEPKDSSPPTEQRILSEELISEGKWVKFEKTTYMDPTGKTRTWETVKLTTRKGKSADAVSVIPVLQRTLHHECIVLVKQFRPPMGGYCLEFPAGEGSTQVLGLRLEVVLCMSSVHVAVDK</sequence>
<dbReference type="AlphaFoldDB" id="A6JLY3"/>
<keyword evidence="2" id="KW-0378">Hydrolase</keyword>
<dbReference type="PANTHER" id="PTHR11839">
    <property type="entry name" value="UDP/ADP-SUGAR PYROPHOSPHATASE"/>
    <property type="match status" value="1"/>
</dbReference>
<accession>A6JLY3</accession>
<proteinExistence type="inferred from homology"/>
<dbReference type="GO" id="GO:0016787">
    <property type="term" value="F:hydrolase activity"/>
    <property type="evidence" value="ECO:0007669"/>
    <property type="project" value="UniProtKB-KW"/>
</dbReference>